<dbReference type="NCBIfam" id="TIGR00262">
    <property type="entry name" value="trpA"/>
    <property type="match status" value="1"/>
</dbReference>
<comment type="caution">
    <text evidence="10">The sequence shown here is derived from an EMBL/GenBank/DDBJ whole genome shotgun (WGS) entry which is preliminary data.</text>
</comment>
<evidence type="ECO:0000313" key="11">
    <source>
        <dbReference type="Proteomes" id="UP000629619"/>
    </source>
</evidence>
<evidence type="ECO:0000256" key="9">
    <source>
        <dbReference type="RuleBase" id="RU003662"/>
    </source>
</evidence>
<protein>
    <recommendedName>
        <fullName evidence="8">Tryptophan synthase alpha chain</fullName>
        <ecNumber evidence="8">4.2.1.20</ecNumber>
    </recommendedName>
</protein>
<name>A0A919NBP7_9ACTN</name>
<gene>
    <name evidence="10" type="primary">trpA_2</name>
    <name evidence="8" type="synonym">trpA</name>
    <name evidence="10" type="ORF">Asi03nite_53880</name>
</gene>
<dbReference type="EMBL" id="BOMW01000055">
    <property type="protein sequence ID" value="GIF07850.1"/>
    <property type="molecule type" value="Genomic_DNA"/>
</dbReference>
<dbReference type="InterPro" id="IPR018204">
    <property type="entry name" value="Trp_synthase_alpha_AS"/>
</dbReference>
<comment type="similarity">
    <text evidence="8 9">Belongs to the TrpA family.</text>
</comment>
<keyword evidence="6 8" id="KW-0456">Lyase</keyword>
<comment type="catalytic activity">
    <reaction evidence="7 8">
        <text>(1S,2R)-1-C-(indol-3-yl)glycerol 3-phosphate + L-serine = D-glyceraldehyde 3-phosphate + L-tryptophan + H2O</text>
        <dbReference type="Rhea" id="RHEA:10532"/>
        <dbReference type="ChEBI" id="CHEBI:15377"/>
        <dbReference type="ChEBI" id="CHEBI:33384"/>
        <dbReference type="ChEBI" id="CHEBI:57912"/>
        <dbReference type="ChEBI" id="CHEBI:58866"/>
        <dbReference type="ChEBI" id="CHEBI:59776"/>
        <dbReference type="EC" id="4.2.1.20"/>
    </reaction>
</comment>
<evidence type="ECO:0000256" key="5">
    <source>
        <dbReference type="ARBA" id="ARBA00023141"/>
    </source>
</evidence>
<dbReference type="PANTHER" id="PTHR43406:SF1">
    <property type="entry name" value="TRYPTOPHAN SYNTHASE ALPHA CHAIN, CHLOROPLASTIC"/>
    <property type="match status" value="1"/>
</dbReference>
<dbReference type="GO" id="GO:0004834">
    <property type="term" value="F:tryptophan synthase activity"/>
    <property type="evidence" value="ECO:0007669"/>
    <property type="project" value="UniProtKB-UniRule"/>
</dbReference>
<dbReference type="Pfam" id="PF00290">
    <property type="entry name" value="Trp_syntA"/>
    <property type="match status" value="1"/>
</dbReference>
<dbReference type="HAMAP" id="MF_00131">
    <property type="entry name" value="Trp_synth_alpha"/>
    <property type="match status" value="1"/>
</dbReference>
<keyword evidence="4 8" id="KW-0822">Tryptophan biosynthesis</keyword>
<feature type="active site" description="Proton acceptor" evidence="8">
    <location>
        <position position="32"/>
    </location>
</feature>
<evidence type="ECO:0000256" key="6">
    <source>
        <dbReference type="ARBA" id="ARBA00023239"/>
    </source>
</evidence>
<comment type="pathway">
    <text evidence="1 8">Amino-acid biosynthesis; L-tryptophan biosynthesis; L-tryptophan from chorismate: step 5/5.</text>
</comment>
<dbReference type="GO" id="GO:0005829">
    <property type="term" value="C:cytosol"/>
    <property type="evidence" value="ECO:0007669"/>
    <property type="project" value="TreeGrafter"/>
</dbReference>
<accession>A0A919NBP7</accession>
<dbReference type="EC" id="4.2.1.20" evidence="8"/>
<organism evidence="10 11">
    <name type="scientific">Actinoplanes siamensis</name>
    <dbReference type="NCBI Taxonomy" id="1223317"/>
    <lineage>
        <taxon>Bacteria</taxon>
        <taxon>Bacillati</taxon>
        <taxon>Actinomycetota</taxon>
        <taxon>Actinomycetes</taxon>
        <taxon>Micromonosporales</taxon>
        <taxon>Micromonosporaceae</taxon>
        <taxon>Actinoplanes</taxon>
    </lineage>
</organism>
<evidence type="ECO:0000256" key="3">
    <source>
        <dbReference type="ARBA" id="ARBA00022605"/>
    </source>
</evidence>
<dbReference type="InterPro" id="IPR011060">
    <property type="entry name" value="RibuloseP-bd_barrel"/>
</dbReference>
<dbReference type="InterPro" id="IPR002028">
    <property type="entry name" value="Trp_synthase_suA"/>
</dbReference>
<evidence type="ECO:0000313" key="10">
    <source>
        <dbReference type="EMBL" id="GIF07850.1"/>
    </source>
</evidence>
<evidence type="ECO:0000256" key="1">
    <source>
        <dbReference type="ARBA" id="ARBA00004733"/>
    </source>
</evidence>
<keyword evidence="5 8" id="KW-0057">Aromatic amino acid biosynthesis</keyword>
<evidence type="ECO:0000256" key="8">
    <source>
        <dbReference type="HAMAP-Rule" id="MF_00131"/>
    </source>
</evidence>
<evidence type="ECO:0000256" key="7">
    <source>
        <dbReference type="ARBA" id="ARBA00049047"/>
    </source>
</evidence>
<keyword evidence="11" id="KW-1185">Reference proteome</keyword>
<evidence type="ECO:0000256" key="2">
    <source>
        <dbReference type="ARBA" id="ARBA00011270"/>
    </source>
</evidence>
<dbReference type="PROSITE" id="PS00167">
    <property type="entry name" value="TRP_SYNTHASE_ALPHA"/>
    <property type="match status" value="1"/>
</dbReference>
<dbReference type="Proteomes" id="UP000629619">
    <property type="component" value="Unassembled WGS sequence"/>
</dbReference>
<feature type="active site" description="Proton acceptor" evidence="8">
    <location>
        <position position="43"/>
    </location>
</feature>
<comment type="subunit">
    <text evidence="2 8">Tetramer of two alpha and two beta chains.</text>
</comment>
<proteinExistence type="inferred from homology"/>
<comment type="function">
    <text evidence="8">The alpha subunit is responsible for the aldol cleavage of indoleglycerol phosphate to indole and glyceraldehyde 3-phosphate.</text>
</comment>
<dbReference type="Gene3D" id="3.20.20.70">
    <property type="entry name" value="Aldolase class I"/>
    <property type="match status" value="1"/>
</dbReference>
<dbReference type="CDD" id="cd04724">
    <property type="entry name" value="Tryptophan_synthase_alpha"/>
    <property type="match status" value="1"/>
</dbReference>
<dbReference type="SUPFAM" id="SSF51366">
    <property type="entry name" value="Ribulose-phoshate binding barrel"/>
    <property type="match status" value="1"/>
</dbReference>
<dbReference type="RefSeq" id="WP_203683242.1">
    <property type="nucleotide sequence ID" value="NZ_BOMW01000055.1"/>
</dbReference>
<evidence type="ECO:0000256" key="4">
    <source>
        <dbReference type="ARBA" id="ARBA00022822"/>
    </source>
</evidence>
<dbReference type="AlphaFoldDB" id="A0A919NBP7"/>
<reference evidence="10" key="1">
    <citation type="submission" date="2021-01" db="EMBL/GenBank/DDBJ databases">
        <title>Whole genome shotgun sequence of Actinoplanes siamensis NBRC 109076.</title>
        <authorList>
            <person name="Komaki H."/>
            <person name="Tamura T."/>
        </authorList>
    </citation>
    <scope>NUCLEOTIDE SEQUENCE</scope>
    <source>
        <strain evidence="10">NBRC 109076</strain>
    </source>
</reference>
<dbReference type="InterPro" id="IPR013785">
    <property type="entry name" value="Aldolase_TIM"/>
</dbReference>
<keyword evidence="3 8" id="KW-0028">Amino-acid biosynthesis</keyword>
<sequence>MKRLNPYLTAGITPDWIDYLLAFQAAGADAVEIGLPFSDPMLDGATIQRASDQALRRGVTVTSILDDLTAAREHIRVPLIAMTYANLVFHGDARPGGGPEAFCRRLAAAGISGLIVPDVPVDEAGHLQASATAAGIDLVLLAAPVTPPDRLAEIGRRSKNFVYAVSIMDTTGERDALATTAAPLAERIKAVTDLPVLIGFGISTPEQAATAARSGDGVVVGAALMRRVLDGASPDDLRVEVAAFRAALDQVDQEMPDARAHTEVSGDRR</sequence>
<dbReference type="PANTHER" id="PTHR43406">
    <property type="entry name" value="TRYPTOPHAN SYNTHASE, ALPHA CHAIN"/>
    <property type="match status" value="1"/>
</dbReference>